<reference evidence="2 3" key="1">
    <citation type="submission" date="2019-06" db="EMBL/GenBank/DDBJ databases">
        <title>Sequencing the genomes of 1000 actinobacteria strains.</title>
        <authorList>
            <person name="Klenk H.-P."/>
        </authorList>
    </citation>
    <scope>NUCLEOTIDE SEQUENCE [LARGE SCALE GENOMIC DNA]</scope>
    <source>
        <strain evidence="2 3">DSM 105492</strain>
    </source>
</reference>
<accession>A0A543FKN6</accession>
<dbReference type="OrthoDB" id="2448833at2"/>
<evidence type="ECO:0000313" key="2">
    <source>
        <dbReference type="EMBL" id="TQM34428.1"/>
    </source>
</evidence>
<protein>
    <submittedName>
        <fullName evidence="2">Uncharacterized protein DUF4166</fullName>
    </submittedName>
</protein>
<name>A0A543FKN6_9MICO</name>
<dbReference type="Pfam" id="PF13761">
    <property type="entry name" value="DUF4166"/>
    <property type="match status" value="1"/>
</dbReference>
<proteinExistence type="predicted"/>
<dbReference type="RefSeq" id="WP_141892894.1">
    <property type="nucleotide sequence ID" value="NZ_BAABLH010000001.1"/>
</dbReference>
<evidence type="ECO:0000259" key="1">
    <source>
        <dbReference type="Pfam" id="PF13761"/>
    </source>
</evidence>
<dbReference type="Proteomes" id="UP000320235">
    <property type="component" value="Unassembled WGS sequence"/>
</dbReference>
<organism evidence="2 3">
    <name type="scientific">Microbacterium kyungheense</name>
    <dbReference type="NCBI Taxonomy" id="1263636"/>
    <lineage>
        <taxon>Bacteria</taxon>
        <taxon>Bacillati</taxon>
        <taxon>Actinomycetota</taxon>
        <taxon>Actinomycetes</taxon>
        <taxon>Micrococcales</taxon>
        <taxon>Microbacteriaceae</taxon>
        <taxon>Microbacterium</taxon>
    </lineage>
</organism>
<dbReference type="InterPro" id="IPR025311">
    <property type="entry name" value="DUF4166"/>
</dbReference>
<feature type="domain" description="DUF4166" evidence="1">
    <location>
        <begin position="24"/>
        <end position="207"/>
    </location>
</feature>
<comment type="caution">
    <text evidence="2">The sequence shown here is derived from an EMBL/GenBank/DDBJ whole genome shotgun (WGS) entry which is preliminary data.</text>
</comment>
<dbReference type="AlphaFoldDB" id="A0A543FKN6"/>
<keyword evidence="3" id="KW-1185">Reference proteome</keyword>
<gene>
    <name evidence="2" type="ORF">FB391_0716</name>
</gene>
<sequence>MTSAVVGQRTSMFAAAMGDQFARLHPMLQRRFGVGLEAGYACVGEGVMTRIRRGPWWTVPFLQVGRFRNILVPEVGTDIPFTIENYAYRDPFGRETVTFVRDFRMPRRRYRFDATMVLAQGSIVDYLGTHQHLAVDLQLCADDDGALVLRSDAQRFYAGPFGFRFPMIFSGRALLRESFDDEAGVFRIRLEVRNRVFGFLFGYEGTFRCTFPEAADAPQRLKPVRHELRT</sequence>
<evidence type="ECO:0000313" key="3">
    <source>
        <dbReference type="Proteomes" id="UP000320235"/>
    </source>
</evidence>
<dbReference type="EMBL" id="VFPE01000001">
    <property type="protein sequence ID" value="TQM34428.1"/>
    <property type="molecule type" value="Genomic_DNA"/>
</dbReference>